<proteinExistence type="predicted"/>
<gene>
    <name evidence="2" type="ORF">SDC9_07878</name>
</gene>
<keyword evidence="1" id="KW-0812">Transmembrane</keyword>
<protein>
    <recommendedName>
        <fullName evidence="3">Ada DNA repair metal-binding domain-containing protein</fullName>
    </recommendedName>
</protein>
<dbReference type="AlphaFoldDB" id="A0A644T711"/>
<comment type="caution">
    <text evidence="2">The sequence shown here is derived from an EMBL/GenBank/DDBJ whole genome shotgun (WGS) entry which is preliminary data.</text>
</comment>
<keyword evidence="1" id="KW-0472">Membrane</keyword>
<organism evidence="2">
    <name type="scientific">bioreactor metagenome</name>
    <dbReference type="NCBI Taxonomy" id="1076179"/>
    <lineage>
        <taxon>unclassified sequences</taxon>
        <taxon>metagenomes</taxon>
        <taxon>ecological metagenomes</taxon>
    </lineage>
</organism>
<dbReference type="InterPro" id="IPR035451">
    <property type="entry name" value="Ada-like_dom_sf"/>
</dbReference>
<name>A0A644T711_9ZZZZ</name>
<keyword evidence="1" id="KW-1133">Transmembrane helix</keyword>
<evidence type="ECO:0000313" key="2">
    <source>
        <dbReference type="EMBL" id="MPL62267.1"/>
    </source>
</evidence>
<sequence>MGESISKTWEKINIELKGKPFLSIILTLILCISYLSYKILTYPNLFSAKAFDYQASNISAETLKKANSIRYIYASRRGTKYYFYNCKSTIKEANKIFFDSEAAAEKAGYTLAKACQ</sequence>
<accession>A0A644T711</accession>
<feature type="transmembrane region" description="Helical" evidence="1">
    <location>
        <begin position="21"/>
        <end position="40"/>
    </location>
</feature>
<dbReference type="Gene3D" id="3.40.10.10">
    <property type="entry name" value="DNA Methylphosphotriester Repair Domain"/>
    <property type="match status" value="1"/>
</dbReference>
<dbReference type="EMBL" id="VSSQ01000017">
    <property type="protein sequence ID" value="MPL62267.1"/>
    <property type="molecule type" value="Genomic_DNA"/>
</dbReference>
<evidence type="ECO:0008006" key="3">
    <source>
        <dbReference type="Google" id="ProtNLM"/>
    </source>
</evidence>
<dbReference type="SUPFAM" id="SSF57884">
    <property type="entry name" value="Ada DNA repair protein, N-terminal domain (N-Ada 10)"/>
    <property type="match status" value="1"/>
</dbReference>
<evidence type="ECO:0000256" key="1">
    <source>
        <dbReference type="SAM" id="Phobius"/>
    </source>
</evidence>
<reference evidence="2" key="1">
    <citation type="submission" date="2019-08" db="EMBL/GenBank/DDBJ databases">
        <authorList>
            <person name="Kucharzyk K."/>
            <person name="Murdoch R.W."/>
            <person name="Higgins S."/>
            <person name="Loffler F."/>
        </authorList>
    </citation>
    <scope>NUCLEOTIDE SEQUENCE</scope>
</reference>